<feature type="chain" id="PRO_5023086694" description="histidine kinase" evidence="8">
    <location>
        <begin position="18"/>
        <end position="689"/>
    </location>
</feature>
<keyword evidence="8" id="KW-0732">Signal</keyword>
<dbReference type="SUPFAM" id="SSF47384">
    <property type="entry name" value="Homodimeric domain of signal transducing histidine kinase"/>
    <property type="match status" value="1"/>
</dbReference>
<proteinExistence type="predicted"/>
<feature type="region of interest" description="Disordered" evidence="6">
    <location>
        <begin position="522"/>
        <end position="567"/>
    </location>
</feature>
<evidence type="ECO:0000256" key="1">
    <source>
        <dbReference type="ARBA" id="ARBA00000085"/>
    </source>
</evidence>
<evidence type="ECO:0000256" key="2">
    <source>
        <dbReference type="ARBA" id="ARBA00012438"/>
    </source>
</evidence>
<keyword evidence="5" id="KW-0418">Kinase</keyword>
<dbReference type="SUPFAM" id="SSF55874">
    <property type="entry name" value="ATPase domain of HSP90 chaperone/DNA topoisomerase II/histidine kinase"/>
    <property type="match status" value="1"/>
</dbReference>
<dbReference type="InterPro" id="IPR003594">
    <property type="entry name" value="HATPase_dom"/>
</dbReference>
<keyword evidence="3" id="KW-0597">Phosphoprotein</keyword>
<dbReference type="InterPro" id="IPR003661">
    <property type="entry name" value="HisK_dim/P_dom"/>
</dbReference>
<keyword evidence="11" id="KW-1185">Reference proteome</keyword>
<dbReference type="SMART" id="SM00387">
    <property type="entry name" value="HATPase_c"/>
    <property type="match status" value="1"/>
</dbReference>
<feature type="transmembrane region" description="Helical" evidence="7">
    <location>
        <begin position="266"/>
        <end position="287"/>
    </location>
</feature>
<comment type="caution">
    <text evidence="10">The sequence shown here is derived from an EMBL/GenBank/DDBJ whole genome shotgun (WGS) entry which is preliminary data.</text>
</comment>
<dbReference type="GO" id="GO:0005886">
    <property type="term" value="C:plasma membrane"/>
    <property type="evidence" value="ECO:0007669"/>
    <property type="project" value="TreeGrafter"/>
</dbReference>
<feature type="compositionally biased region" description="Low complexity" evidence="6">
    <location>
        <begin position="527"/>
        <end position="548"/>
    </location>
</feature>
<feature type="transmembrane region" description="Helical" evidence="7">
    <location>
        <begin position="127"/>
        <end position="146"/>
    </location>
</feature>
<dbReference type="InterPro" id="IPR005467">
    <property type="entry name" value="His_kinase_dom"/>
</dbReference>
<dbReference type="InterPro" id="IPR036097">
    <property type="entry name" value="HisK_dim/P_sf"/>
</dbReference>
<dbReference type="PRINTS" id="PR00344">
    <property type="entry name" value="BCTRLSENSOR"/>
</dbReference>
<accession>A0A5A8CP79</accession>
<feature type="signal peptide" evidence="8">
    <location>
        <begin position="1"/>
        <end position="17"/>
    </location>
</feature>
<feature type="transmembrane region" description="Helical" evidence="7">
    <location>
        <begin position="101"/>
        <end position="120"/>
    </location>
</feature>
<dbReference type="Gene3D" id="1.10.287.130">
    <property type="match status" value="1"/>
</dbReference>
<dbReference type="GO" id="GO:0009927">
    <property type="term" value="F:histidine phosphotransfer kinase activity"/>
    <property type="evidence" value="ECO:0007669"/>
    <property type="project" value="TreeGrafter"/>
</dbReference>
<dbReference type="PROSITE" id="PS50109">
    <property type="entry name" value="HIS_KIN"/>
    <property type="match status" value="1"/>
</dbReference>
<reference evidence="10 11" key="1">
    <citation type="submission" date="2019-07" db="EMBL/GenBank/DDBJ databases">
        <title>Genomes of Cafeteria roenbergensis.</title>
        <authorList>
            <person name="Fischer M.G."/>
            <person name="Hackl T."/>
            <person name="Roman M."/>
        </authorList>
    </citation>
    <scope>NUCLEOTIDE SEQUENCE [LARGE SCALE GENOMIC DNA]</scope>
    <source>
        <strain evidence="10 11">BVI</strain>
    </source>
</reference>
<keyword evidence="7" id="KW-0812">Transmembrane</keyword>
<evidence type="ECO:0000259" key="9">
    <source>
        <dbReference type="PROSITE" id="PS50109"/>
    </source>
</evidence>
<evidence type="ECO:0000313" key="11">
    <source>
        <dbReference type="Proteomes" id="UP000323011"/>
    </source>
</evidence>
<dbReference type="SMART" id="SM00388">
    <property type="entry name" value="HisKA"/>
    <property type="match status" value="1"/>
</dbReference>
<evidence type="ECO:0000256" key="3">
    <source>
        <dbReference type="ARBA" id="ARBA00022553"/>
    </source>
</evidence>
<dbReference type="Proteomes" id="UP000323011">
    <property type="component" value="Unassembled WGS sequence"/>
</dbReference>
<dbReference type="PANTHER" id="PTHR43047:SF72">
    <property type="entry name" value="OSMOSENSING HISTIDINE PROTEIN KINASE SLN1"/>
    <property type="match status" value="1"/>
</dbReference>
<dbReference type="Gene3D" id="3.30.565.10">
    <property type="entry name" value="Histidine kinase-like ATPase, C-terminal domain"/>
    <property type="match status" value="1"/>
</dbReference>
<evidence type="ECO:0000256" key="4">
    <source>
        <dbReference type="ARBA" id="ARBA00022679"/>
    </source>
</evidence>
<keyword evidence="7" id="KW-0472">Membrane</keyword>
<keyword evidence="7" id="KW-1133">Transmembrane helix</keyword>
<dbReference type="EMBL" id="VLTN01000012">
    <property type="protein sequence ID" value="KAA0154254.1"/>
    <property type="molecule type" value="Genomic_DNA"/>
</dbReference>
<feature type="region of interest" description="Disordered" evidence="6">
    <location>
        <begin position="151"/>
        <end position="178"/>
    </location>
</feature>
<evidence type="ECO:0000256" key="5">
    <source>
        <dbReference type="ARBA" id="ARBA00022777"/>
    </source>
</evidence>
<evidence type="ECO:0000313" key="10">
    <source>
        <dbReference type="EMBL" id="KAA0154254.1"/>
    </source>
</evidence>
<name>A0A5A8CP79_CAFRO</name>
<dbReference type="GO" id="GO:0000155">
    <property type="term" value="F:phosphorelay sensor kinase activity"/>
    <property type="evidence" value="ECO:0007669"/>
    <property type="project" value="InterPro"/>
</dbReference>
<dbReference type="PANTHER" id="PTHR43047">
    <property type="entry name" value="TWO-COMPONENT HISTIDINE PROTEIN KINASE"/>
    <property type="match status" value="1"/>
</dbReference>
<dbReference type="InterPro" id="IPR036890">
    <property type="entry name" value="HATPase_C_sf"/>
</dbReference>
<feature type="transmembrane region" description="Helical" evidence="7">
    <location>
        <begin position="33"/>
        <end position="53"/>
    </location>
</feature>
<gene>
    <name evidence="10" type="ORF">FNF29_02474</name>
</gene>
<comment type="catalytic activity">
    <reaction evidence="1">
        <text>ATP + protein L-histidine = ADP + protein N-phospho-L-histidine.</text>
        <dbReference type="EC" id="2.7.13.3"/>
    </reaction>
</comment>
<dbReference type="AlphaFoldDB" id="A0A5A8CP79"/>
<dbReference type="InterPro" id="IPR004358">
    <property type="entry name" value="Sig_transdc_His_kin-like_C"/>
</dbReference>
<evidence type="ECO:0000256" key="8">
    <source>
        <dbReference type="SAM" id="SignalP"/>
    </source>
</evidence>
<evidence type="ECO:0000256" key="6">
    <source>
        <dbReference type="SAM" id="MobiDB-lite"/>
    </source>
</evidence>
<protein>
    <recommendedName>
        <fullName evidence="2">histidine kinase</fullName>
        <ecNumber evidence="2">2.7.13.3</ecNumber>
    </recommendedName>
</protein>
<organism evidence="10 11">
    <name type="scientific">Cafeteria roenbergensis</name>
    <name type="common">Marine flagellate</name>
    <dbReference type="NCBI Taxonomy" id="33653"/>
    <lineage>
        <taxon>Eukaryota</taxon>
        <taxon>Sar</taxon>
        <taxon>Stramenopiles</taxon>
        <taxon>Bigyra</taxon>
        <taxon>Opalozoa</taxon>
        <taxon>Bicosoecida</taxon>
        <taxon>Cafeteriaceae</taxon>
        <taxon>Cafeteria</taxon>
    </lineage>
</organism>
<feature type="transmembrane region" description="Helical" evidence="7">
    <location>
        <begin position="60"/>
        <end position="81"/>
    </location>
</feature>
<evidence type="ECO:0000256" key="7">
    <source>
        <dbReference type="SAM" id="Phobius"/>
    </source>
</evidence>
<keyword evidence="4" id="KW-0808">Transferase</keyword>
<dbReference type="Pfam" id="PF02518">
    <property type="entry name" value="HATPase_c"/>
    <property type="match status" value="1"/>
</dbReference>
<dbReference type="EC" id="2.7.13.3" evidence="2"/>
<sequence>MVASLAIAFVAVAGVAAGSGSGQNRAVGAMWQAVVRTAGLSIAAITLTASVTLGLDKSLVVGPVTVPASTMVAASSVYSWLALPWPSRPARALAWHEHLRSGLALLGFLRPVVLLGPGRVPGVPNSVFVPFTVVVVLALVGLRLLVERRPTAAPEVDTDGTELARQQDSSHGPPSPSLSPSEVWVAAVATMTALPAAVAIVSTTFRADTAAALPLPLHPACVSPAQGGWPLAAPSSAHGRDPAPVCAGSCWELPLTACPSERTMELVSLSLIITTHLAGALLAAYSVHALSMTQTRVLASQLEASKQRVLASNQGLRQFLGFVSHEVRNPLAAAQLAIDAAAIRFAPEQAKAGARAAPTEAERPGLPLASPAGGALTTGLASPLPPAPRADCEGLQQDFRDVLDEIQASLSAARAVLDDVLEYQSIMHSDATTREGQGATALGGRVRLTPRWFQASFVTSQVALVFGAGARVSGVRLQVDCAAGRVFADRKRISQVIFNLVSNAVKYSPEGSTVQVSLSLERDASDGGEASTRSGTSGSGLTAGVAAGDRSAAGPDGDVDDEAPEPAWLQVSVKDEGKGMTKDESSRLFSRFGRLEGADDGLSAAGSRMSGSGLGLSIVRSLVEAMDGKVWVDSTAGRGSRFVARMRVRFVAITGETQQEVFDPLLAAGAAAVLCKPVRAPELLAEVVA</sequence>
<feature type="domain" description="Histidine kinase" evidence="9">
    <location>
        <begin position="322"/>
        <end position="650"/>
    </location>
</feature>